<dbReference type="InterPro" id="IPR001345">
    <property type="entry name" value="PG/BPGM_mutase_AS"/>
</dbReference>
<dbReference type="PANTHER" id="PTHR46517:SF1">
    <property type="entry name" value="FRUCTOSE-2,6-BISPHOSPHATASE TIGAR"/>
    <property type="match status" value="1"/>
</dbReference>
<dbReference type="GO" id="GO:0045820">
    <property type="term" value="P:negative regulation of glycolytic process"/>
    <property type="evidence" value="ECO:0007669"/>
    <property type="project" value="TreeGrafter"/>
</dbReference>
<dbReference type="Gene3D" id="3.40.50.1240">
    <property type="entry name" value="Phosphoglycerate mutase-like"/>
    <property type="match status" value="1"/>
</dbReference>
<evidence type="ECO:0000256" key="2">
    <source>
        <dbReference type="PIRSR" id="PIRSR613078-2"/>
    </source>
</evidence>
<dbReference type="PANTHER" id="PTHR46517">
    <property type="entry name" value="FRUCTOSE-2,6-BISPHOSPHATASE TIGAR"/>
    <property type="match status" value="1"/>
</dbReference>
<dbReference type="PROSITE" id="PS00175">
    <property type="entry name" value="PG_MUTASE"/>
    <property type="match status" value="1"/>
</dbReference>
<dbReference type="GO" id="GO:0004331">
    <property type="term" value="F:fructose-2,6-bisphosphate 2-phosphatase activity"/>
    <property type="evidence" value="ECO:0007669"/>
    <property type="project" value="TreeGrafter"/>
</dbReference>
<dbReference type="Pfam" id="PF00300">
    <property type="entry name" value="His_Phos_1"/>
    <property type="match status" value="1"/>
</dbReference>
<accession>A0A1F2WJ55</accession>
<dbReference type="STRING" id="1797197.A2Y75_06970"/>
<protein>
    <recommendedName>
        <fullName evidence="5">Histidine phosphatase family protein</fullName>
    </recommendedName>
</protein>
<dbReference type="GO" id="GO:0043456">
    <property type="term" value="P:regulation of pentose-phosphate shunt"/>
    <property type="evidence" value="ECO:0007669"/>
    <property type="project" value="TreeGrafter"/>
</dbReference>
<proteinExistence type="predicted"/>
<reference evidence="3 4" key="1">
    <citation type="journal article" date="2016" name="Nat. Commun.">
        <title>Thousands of microbial genomes shed light on interconnected biogeochemical processes in an aquifer system.</title>
        <authorList>
            <person name="Anantharaman K."/>
            <person name="Brown C.T."/>
            <person name="Hug L.A."/>
            <person name="Sharon I."/>
            <person name="Castelle C.J."/>
            <person name="Probst A.J."/>
            <person name="Thomas B.C."/>
            <person name="Singh A."/>
            <person name="Wilkins M.J."/>
            <person name="Karaoz U."/>
            <person name="Brodie E.L."/>
            <person name="Williams K.H."/>
            <person name="Hubbard S.S."/>
            <person name="Banfield J.F."/>
        </authorList>
    </citation>
    <scope>NUCLEOTIDE SEQUENCE [LARGE SCALE GENOMIC DNA]</scope>
</reference>
<evidence type="ECO:0000313" key="4">
    <source>
        <dbReference type="Proteomes" id="UP000177876"/>
    </source>
</evidence>
<dbReference type="CDD" id="cd07067">
    <property type="entry name" value="HP_PGM_like"/>
    <property type="match status" value="1"/>
</dbReference>
<gene>
    <name evidence="3" type="ORF">A2Y75_06970</name>
</gene>
<dbReference type="InterPro" id="IPR051695">
    <property type="entry name" value="Phosphoglycerate_Mutase"/>
</dbReference>
<keyword evidence="1" id="KW-0378">Hydrolase</keyword>
<dbReference type="SUPFAM" id="SSF53254">
    <property type="entry name" value="Phosphoglycerate mutase-like"/>
    <property type="match status" value="1"/>
</dbReference>
<comment type="caution">
    <text evidence="3">The sequence shown here is derived from an EMBL/GenBank/DDBJ whole genome shotgun (WGS) entry which is preliminary data.</text>
</comment>
<sequence>MDLILVRHGETKYNRADVFRGLANLELDERGRLQAAAAADYLATLSFEAFYSSPLLRAMETAEAIAAPHGRRVIALPDFIDVDYGGWSGKSVAEVRAGWPSEFETWINDPERMTFPDGEAMIDVRERVARGLASLDEDGDPGRILLAAHKLINRVILCVVLGMPLARIWRIEQCNGAINLISRGAPGWMLMEMNNTCHLSGIESSCQQT</sequence>
<dbReference type="InterPro" id="IPR029033">
    <property type="entry name" value="His_PPase_superfam"/>
</dbReference>
<feature type="binding site" evidence="2">
    <location>
        <position position="57"/>
    </location>
    <ligand>
        <name>substrate</name>
    </ligand>
</feature>
<organism evidence="3 4">
    <name type="scientific">Candidatus Solincola sediminis</name>
    <dbReference type="NCBI Taxonomy" id="1797199"/>
    <lineage>
        <taxon>Bacteria</taxon>
        <taxon>Bacillati</taxon>
        <taxon>Actinomycetota</taxon>
        <taxon>Candidatus Geothermincolia</taxon>
        <taxon>Candidatus Geothermincolales</taxon>
        <taxon>Candidatus Geothermincolaceae</taxon>
        <taxon>Candidatus Solincola</taxon>
    </lineage>
</organism>
<dbReference type="AlphaFoldDB" id="A0A1F2WJ55"/>
<dbReference type="InterPro" id="IPR013078">
    <property type="entry name" value="His_Pase_superF_clade-1"/>
</dbReference>
<dbReference type="GO" id="GO:0005829">
    <property type="term" value="C:cytosol"/>
    <property type="evidence" value="ECO:0007669"/>
    <property type="project" value="TreeGrafter"/>
</dbReference>
<dbReference type="SMART" id="SM00855">
    <property type="entry name" value="PGAM"/>
    <property type="match status" value="1"/>
</dbReference>
<dbReference type="PIRSF" id="PIRSF000709">
    <property type="entry name" value="6PFK_2-Ptase"/>
    <property type="match status" value="1"/>
</dbReference>
<feature type="binding site" evidence="2">
    <location>
        <begin position="7"/>
        <end position="14"/>
    </location>
    <ligand>
        <name>substrate</name>
    </ligand>
</feature>
<evidence type="ECO:0000256" key="1">
    <source>
        <dbReference type="ARBA" id="ARBA00022801"/>
    </source>
</evidence>
<dbReference type="EMBL" id="MELK01000040">
    <property type="protein sequence ID" value="OFW56898.1"/>
    <property type="molecule type" value="Genomic_DNA"/>
</dbReference>
<name>A0A1F2WJ55_9ACTN</name>
<dbReference type="Proteomes" id="UP000177876">
    <property type="component" value="Unassembled WGS sequence"/>
</dbReference>
<evidence type="ECO:0000313" key="3">
    <source>
        <dbReference type="EMBL" id="OFW56898.1"/>
    </source>
</evidence>
<evidence type="ECO:0008006" key="5">
    <source>
        <dbReference type="Google" id="ProtNLM"/>
    </source>
</evidence>